<name>A0A383EXG8_9ZZZZ</name>
<dbReference type="EMBL" id="UINC01229785">
    <property type="protein sequence ID" value="SVE61642.1"/>
    <property type="molecule type" value="Genomic_DNA"/>
</dbReference>
<gene>
    <name evidence="1" type="ORF">METZ01_LOCUS514496</name>
</gene>
<reference evidence="1" key="1">
    <citation type="submission" date="2018-05" db="EMBL/GenBank/DDBJ databases">
        <authorList>
            <person name="Lanie J.A."/>
            <person name="Ng W.-L."/>
            <person name="Kazmierczak K.M."/>
            <person name="Andrzejewski T.M."/>
            <person name="Davidsen T.M."/>
            <person name="Wayne K.J."/>
            <person name="Tettelin H."/>
            <person name="Glass J.I."/>
            <person name="Rusch D."/>
            <person name="Podicherti R."/>
            <person name="Tsui H.-C.T."/>
            <person name="Winkler M.E."/>
        </authorList>
    </citation>
    <scope>NUCLEOTIDE SEQUENCE</scope>
</reference>
<accession>A0A383EXG8</accession>
<evidence type="ECO:0000313" key="1">
    <source>
        <dbReference type="EMBL" id="SVE61642.1"/>
    </source>
</evidence>
<protein>
    <submittedName>
        <fullName evidence="1">Uncharacterized protein</fullName>
    </submittedName>
</protein>
<organism evidence="1">
    <name type="scientific">marine metagenome</name>
    <dbReference type="NCBI Taxonomy" id="408172"/>
    <lineage>
        <taxon>unclassified sequences</taxon>
        <taxon>metagenomes</taxon>
        <taxon>ecological metagenomes</taxon>
    </lineage>
</organism>
<proteinExistence type="predicted"/>
<sequence length="192" mass="22034">MEGQKDIKMFLINDVDIIVANRGGTRVVLYYPFDIYNIHNYPKRGFSRNITYGFFSYRMPYSFFDYSFINNINDHSELYGSLSLLMPGISIGYKHYFKGSLPKPNHFGFVSANISFGSFYAPDAAAPTYRAISLAGGGSVWRNKKSESSILNIGLMISYSRWINNCYYKKGERICADRVIEFIPIINLEKEL</sequence>
<dbReference type="AlphaFoldDB" id="A0A383EXG8"/>